<feature type="region of interest" description="Disordered" evidence="1">
    <location>
        <begin position="1120"/>
        <end position="1140"/>
    </location>
</feature>
<reference evidence="2" key="1">
    <citation type="submission" date="2021-01" db="EMBL/GenBank/DDBJ databases">
        <authorList>
            <person name="Corre E."/>
            <person name="Pelletier E."/>
            <person name="Niang G."/>
            <person name="Scheremetjew M."/>
            <person name="Finn R."/>
            <person name="Kale V."/>
            <person name="Holt S."/>
            <person name="Cochrane G."/>
            <person name="Meng A."/>
            <person name="Brown T."/>
            <person name="Cohen L."/>
        </authorList>
    </citation>
    <scope>NUCLEOTIDE SEQUENCE</scope>
    <source>
        <strain evidence="2">CCAP979/52</strain>
    </source>
</reference>
<organism evidence="2">
    <name type="scientific">Cryptomonas curvata</name>
    <dbReference type="NCBI Taxonomy" id="233186"/>
    <lineage>
        <taxon>Eukaryota</taxon>
        <taxon>Cryptophyceae</taxon>
        <taxon>Cryptomonadales</taxon>
        <taxon>Cryptomonadaceae</taxon>
        <taxon>Cryptomonas</taxon>
    </lineage>
</organism>
<proteinExistence type="predicted"/>
<sequence length="1343" mass="146832">MFVDRDQGHESAGADCGEFVCTAADEEGLLYRRNLAGGTQYAAPECEASSRAAGGVSSTSKCLHQAGWSACRAGCCSSSIVQTHAECGLGGQSTAGETQPSVMMGGAAAEQQPGGGVSAADPACGGPAGCGSGEQPESTAGESPSKETGGGAAAAVQQSEGEIGAAEPECGGSAQRLPLDDFAYCHNLKLFTALTDFEIELDQRTRAYAEVCQKQASKTGWLNPLDYCFSGKGTQAWKDGRVECGNRAGTNGGGQKENPGDVVPIPLPLAPPRKSYSSNSGKISASAVRYRRLRTAYIGGLYLQLIIRNHCTEGDGNVDAEWNVAGEKRKRDSAEDTEEANAAGSGGSNGSEKENDEQRRMLAAVSAFLSDLPRPLLKVLMHDARVVSTKIKSETKMRKKILLEIKQEAKRTKQDPMHVLETAVKMASTTGTMRQYCVLGALLNRTGTGGNTLPTAARLAEAKRELIELAVQDLKLTSTPDGYRSSLKRVVEMEALRLMQTVFLSKNREARLVNLDPDERLNWQDHFDVKLTFDARRVTKHCAQTEVMIIFLPKGQDGVDRCQKAVHIRTIAMWTGKDSKENVVRNLSEIVKEVAELEVDGIVFSHGADSFLGVAESSYCMAHKEDRHLPFELFKVKKSTNFWKLANDNDTKVETLWAINTGEDRQTNGGKMRKLTDVGLVACTLPCLDKELARLCAQPAAPPVIQPSAPEVGLRAPQRKKKVAAAIPSETPSHTFPTNSDKDVIMRCCGGWKSNHPASCQCLKCLIPAGTIVRRLIQPGFSRESEYLNQYWNGVSRGRFPFCALHCNMRIAEAMFYNICQNALAAGDPAVARLNSAMELIGLKSKKIQKVRMFSCDNYERLSFLGHEALHLLKKDRDSGKRNVQVLLEHLWPSGDASESAEGVDFVNRSVELWECWGEVVELMSERNPENLRKWVDGMHGDGFARFGKVCREFCFRYQSMFHKTHCKSFYLHTLLAHGGDFMRELEKHGMCLGMMSNSGAERRHEYGRRAFRRSLCGGCWAKHDPELANKANMSAFLTLREILIWQYGSDLLNHEKARLAAEPPDGSESGADGLPSRPAPSEQPRPRCLLTEANLEKHCGNSEMAERLNQLLKPLLSPTEEAAESRRVPMEADPTESVLGETAREGWGLVRHDRSLVLNTIPVPQEEAAGLSGNCYSCSAGEKTYDAGRDSRLTNNICDVVSDVDGDGSDDDSSFDGSGSDCSESGSVSSESGSDCASRPDPEFDSKMRYFYQMMRKATQSGRAAQVAFSEGVRAQLLGARPGGTLLGARACSLALILAFGSLIRKKMLWLVLGRRVPTRRPLCNRRQLRHPSWPAQRLRGL</sequence>
<feature type="region of interest" description="Disordered" evidence="1">
    <location>
        <begin position="126"/>
        <end position="169"/>
    </location>
</feature>
<accession>A0A7S0MB41</accession>
<feature type="region of interest" description="Disordered" evidence="1">
    <location>
        <begin position="1209"/>
        <end position="1242"/>
    </location>
</feature>
<evidence type="ECO:0000256" key="1">
    <source>
        <dbReference type="SAM" id="MobiDB-lite"/>
    </source>
</evidence>
<feature type="region of interest" description="Disordered" evidence="1">
    <location>
        <begin position="247"/>
        <end position="281"/>
    </location>
</feature>
<feature type="compositionally biased region" description="Low complexity" evidence="1">
    <location>
        <begin position="1216"/>
        <end position="1236"/>
    </location>
</feature>
<name>A0A7S0MB41_9CRYP</name>
<dbReference type="EMBL" id="HBEZ01021029">
    <property type="protein sequence ID" value="CAD8633995.1"/>
    <property type="molecule type" value="Transcribed_RNA"/>
</dbReference>
<feature type="region of interest" description="Disordered" evidence="1">
    <location>
        <begin position="328"/>
        <end position="357"/>
    </location>
</feature>
<protein>
    <submittedName>
        <fullName evidence="2">Uncharacterized protein</fullName>
    </submittedName>
</protein>
<evidence type="ECO:0000313" key="2">
    <source>
        <dbReference type="EMBL" id="CAD8633995.1"/>
    </source>
</evidence>
<gene>
    <name evidence="2" type="ORF">CCUR1050_LOCUS11676</name>
</gene>
<feature type="region of interest" description="Disordered" evidence="1">
    <location>
        <begin position="1062"/>
        <end position="1088"/>
    </location>
</feature>